<feature type="domain" description="4Fe-4S ferredoxin-type" evidence="8">
    <location>
        <begin position="43"/>
        <end position="70"/>
    </location>
</feature>
<organism evidence="10">
    <name type="scientific">Methanotorris igneus (strain DSM 5666 / JCM 11834 / Kol 5)</name>
    <dbReference type="NCBI Taxonomy" id="880724"/>
    <lineage>
        <taxon>Archaea</taxon>
        <taxon>Methanobacteriati</taxon>
        <taxon>Methanobacteriota</taxon>
        <taxon>Methanomada group</taxon>
        <taxon>Methanococci</taxon>
        <taxon>Methanococcales</taxon>
        <taxon>Methanocaldococcaceae</taxon>
        <taxon>Methanotorris</taxon>
    </lineage>
</organism>
<keyword evidence="5" id="KW-0249">Electron transport</keyword>
<keyword evidence="3" id="KW-0479">Metal-binding</keyword>
<dbReference type="PANTHER" id="PTHR43687:SF6">
    <property type="entry name" value="L-ASPARTATE SEMIALDEHYDE SULFURTRANSFERASE IRON-SULFUR SUBUNIT"/>
    <property type="match status" value="1"/>
</dbReference>
<protein>
    <submittedName>
        <fullName evidence="9">4Fe-4S ferredoxin iron-sulfur binding domain-containing protein</fullName>
    </submittedName>
</protein>
<dbReference type="InterPro" id="IPR017900">
    <property type="entry name" value="4Fe4S_Fe_S_CS"/>
</dbReference>
<dbReference type="GO" id="GO:0051539">
    <property type="term" value="F:4 iron, 4 sulfur cluster binding"/>
    <property type="evidence" value="ECO:0007669"/>
    <property type="project" value="UniProtKB-KW"/>
</dbReference>
<evidence type="ECO:0000259" key="8">
    <source>
        <dbReference type="PROSITE" id="PS51379"/>
    </source>
</evidence>
<name>F6BDI6_METIK</name>
<evidence type="ECO:0000256" key="7">
    <source>
        <dbReference type="ARBA" id="ARBA00023014"/>
    </source>
</evidence>
<evidence type="ECO:0000256" key="1">
    <source>
        <dbReference type="ARBA" id="ARBA00022448"/>
    </source>
</evidence>
<evidence type="ECO:0000313" key="10">
    <source>
        <dbReference type="Proteomes" id="UP000009227"/>
    </source>
</evidence>
<dbReference type="EMBL" id="CP002737">
    <property type="protein sequence ID" value="AEF96547.1"/>
    <property type="molecule type" value="Genomic_DNA"/>
</dbReference>
<keyword evidence="4" id="KW-0677">Repeat</keyword>
<sequence length="210" mass="23990">MKRDQNEVDEFYKFLKTKSILKLIIKNLFGKKTEFLDTNKRTEKPHLDNCIGCGLCIDVCPTNAIEIFKFREIICSCCGVCVEVCPNNAIEKDRFTINAEKCTKCGYCVLFCSIPYIKNEIPKPKTPVITSECNKCMLCIKKCENKAIEFKDNKIIIDEEKCKNCLKCVEFCPMKAILSPEESINSCIVKVDINSCIFCKECVEVCPLKK</sequence>
<evidence type="ECO:0000313" key="9">
    <source>
        <dbReference type="EMBL" id="AEF96547.1"/>
    </source>
</evidence>
<evidence type="ECO:0000256" key="4">
    <source>
        <dbReference type="ARBA" id="ARBA00022737"/>
    </source>
</evidence>
<dbReference type="Proteomes" id="UP000009227">
    <property type="component" value="Chromosome"/>
</dbReference>
<dbReference type="PROSITE" id="PS51379">
    <property type="entry name" value="4FE4S_FER_2"/>
    <property type="match status" value="6"/>
</dbReference>
<dbReference type="RefSeq" id="WP_013799149.1">
    <property type="nucleotide sequence ID" value="NC_015562.1"/>
</dbReference>
<evidence type="ECO:0000256" key="6">
    <source>
        <dbReference type="ARBA" id="ARBA00023004"/>
    </source>
</evidence>
<dbReference type="Gene3D" id="3.30.70.20">
    <property type="match status" value="3"/>
</dbReference>
<keyword evidence="2" id="KW-0004">4Fe-4S</keyword>
<evidence type="ECO:0000256" key="5">
    <source>
        <dbReference type="ARBA" id="ARBA00022982"/>
    </source>
</evidence>
<keyword evidence="6" id="KW-0408">Iron</keyword>
<dbReference type="InterPro" id="IPR050572">
    <property type="entry name" value="Fe-S_Ferredoxin"/>
</dbReference>
<dbReference type="STRING" id="880724.Metig_1005"/>
<dbReference type="KEGG" id="mig:Metig_1005"/>
<dbReference type="AlphaFoldDB" id="F6BDI6"/>
<feature type="domain" description="4Fe-4S ferredoxin-type" evidence="8">
    <location>
        <begin position="187"/>
        <end position="210"/>
    </location>
</feature>
<keyword evidence="1" id="KW-0813">Transport</keyword>
<proteinExistence type="predicted"/>
<dbReference type="PROSITE" id="PS00198">
    <property type="entry name" value="4FE4S_FER_1"/>
    <property type="match status" value="3"/>
</dbReference>
<reference evidence="9 10" key="1">
    <citation type="submission" date="2011-05" db="EMBL/GenBank/DDBJ databases">
        <title>Complete sequence of Methanotorris igneus Kol 5.</title>
        <authorList>
            <consortium name="US DOE Joint Genome Institute"/>
            <person name="Lucas S."/>
            <person name="Han J."/>
            <person name="Lapidus A."/>
            <person name="Cheng J.-F."/>
            <person name="Goodwin L."/>
            <person name="Pitluck S."/>
            <person name="Peters L."/>
            <person name="Mikhailova N."/>
            <person name="Chertkov O."/>
            <person name="Han C."/>
            <person name="Tapia R."/>
            <person name="Land M."/>
            <person name="Hauser L."/>
            <person name="Kyrpides N."/>
            <person name="Ivanova N."/>
            <person name="Pagani I."/>
            <person name="Sieprawska-Lupa M."/>
            <person name="Whitman W."/>
            <person name="Woyke T."/>
        </authorList>
    </citation>
    <scope>NUCLEOTIDE SEQUENCE [LARGE SCALE GENOMIC DNA]</scope>
    <source>
        <strain evidence="10">DSM 5666 / JCM 11834 / Kol 5</strain>
    </source>
</reference>
<gene>
    <name evidence="9" type="ordered locus">Metig_1005</name>
</gene>
<dbReference type="Pfam" id="PF00037">
    <property type="entry name" value="Fer4"/>
    <property type="match status" value="1"/>
</dbReference>
<dbReference type="GO" id="GO:0046872">
    <property type="term" value="F:metal ion binding"/>
    <property type="evidence" value="ECO:0007669"/>
    <property type="project" value="UniProtKB-KW"/>
</dbReference>
<feature type="domain" description="4Fe-4S ferredoxin-type" evidence="8">
    <location>
        <begin position="96"/>
        <end position="122"/>
    </location>
</feature>
<dbReference type="InterPro" id="IPR017896">
    <property type="entry name" value="4Fe4S_Fe-S-bd"/>
</dbReference>
<evidence type="ECO:0000256" key="3">
    <source>
        <dbReference type="ARBA" id="ARBA00022723"/>
    </source>
</evidence>
<feature type="domain" description="4Fe-4S ferredoxin-type" evidence="8">
    <location>
        <begin position="153"/>
        <end position="183"/>
    </location>
</feature>
<dbReference type="SUPFAM" id="SSF54862">
    <property type="entry name" value="4Fe-4S ferredoxins"/>
    <property type="match status" value="2"/>
</dbReference>
<dbReference type="Pfam" id="PF12800">
    <property type="entry name" value="Fer4_4"/>
    <property type="match status" value="2"/>
</dbReference>
<dbReference type="HOGENOM" id="CLU_1521877_0_0_2"/>
<feature type="domain" description="4Fe-4S ferredoxin-type" evidence="8">
    <location>
        <begin position="124"/>
        <end position="152"/>
    </location>
</feature>
<keyword evidence="10" id="KW-1185">Reference proteome</keyword>
<dbReference type="OrthoDB" id="2837at2157"/>
<dbReference type="GeneID" id="10643859"/>
<evidence type="ECO:0000256" key="2">
    <source>
        <dbReference type="ARBA" id="ARBA00022485"/>
    </source>
</evidence>
<dbReference type="GO" id="GO:0016491">
    <property type="term" value="F:oxidoreductase activity"/>
    <property type="evidence" value="ECO:0007669"/>
    <property type="project" value="UniProtKB-ARBA"/>
</dbReference>
<feature type="domain" description="4Fe-4S ferredoxin-type" evidence="8">
    <location>
        <begin position="75"/>
        <end position="95"/>
    </location>
</feature>
<accession>F6BDI6</accession>
<dbReference type="Pfam" id="PF13237">
    <property type="entry name" value="Fer4_10"/>
    <property type="match status" value="1"/>
</dbReference>
<dbReference type="PANTHER" id="PTHR43687">
    <property type="entry name" value="ADENYLYLSULFATE REDUCTASE, BETA SUBUNIT"/>
    <property type="match status" value="1"/>
</dbReference>
<keyword evidence="7" id="KW-0411">Iron-sulfur</keyword>